<evidence type="ECO:0000313" key="4">
    <source>
        <dbReference type="EMBL" id="VDN51555.1"/>
    </source>
</evidence>
<dbReference type="STRING" id="318479.A0A0N4UHA3"/>
<dbReference type="PANTHER" id="PTHR11955">
    <property type="entry name" value="FATTY ACID BINDING PROTEIN"/>
    <property type="match status" value="1"/>
</dbReference>
<evidence type="ECO:0000313" key="5">
    <source>
        <dbReference type="Proteomes" id="UP000038040"/>
    </source>
</evidence>
<evidence type="ECO:0000256" key="1">
    <source>
        <dbReference type="ARBA" id="ARBA00008390"/>
    </source>
</evidence>
<proteinExistence type="inferred from homology"/>
<reference evidence="7" key="1">
    <citation type="submission" date="2017-02" db="UniProtKB">
        <authorList>
            <consortium name="WormBaseParasite"/>
        </authorList>
    </citation>
    <scope>IDENTIFICATION</scope>
</reference>
<dbReference type="PRINTS" id="PR00178">
    <property type="entry name" value="FATTYACIDBP"/>
</dbReference>
<dbReference type="Proteomes" id="UP000038040">
    <property type="component" value="Unplaced"/>
</dbReference>
<dbReference type="SUPFAM" id="SSF50814">
    <property type="entry name" value="Lipocalins"/>
    <property type="match status" value="1"/>
</dbReference>
<dbReference type="InterPro" id="IPR031259">
    <property type="entry name" value="ILBP"/>
</dbReference>
<evidence type="ECO:0000256" key="2">
    <source>
        <dbReference type="ARBA" id="ARBA00023121"/>
    </source>
</evidence>
<gene>
    <name evidence="4" type="ORF">DME_LOCUS1528</name>
</gene>
<dbReference type="OrthoDB" id="412780at2759"/>
<dbReference type="InterPro" id="IPR012674">
    <property type="entry name" value="Calycin"/>
</dbReference>
<sequence>MDDFADFDKLLGKWAYESSDNFDNYMKHVGVGLITRKMACAQKPTLIITRDENKIKIVTESTFKTIVLEFELGKEFDETTGDGRKMKSIFFMENGKLIQEQKKINPEDKDSRFERYVDENGTFVIVCTSIFLST</sequence>
<evidence type="ECO:0000259" key="3">
    <source>
        <dbReference type="Pfam" id="PF00061"/>
    </source>
</evidence>
<dbReference type="CDD" id="cd00742">
    <property type="entry name" value="FABP"/>
    <property type="match status" value="1"/>
</dbReference>
<keyword evidence="2" id="KW-0446">Lipid-binding</keyword>
<comment type="similarity">
    <text evidence="1">Belongs to the calycin superfamily. Fatty-acid binding protein (FABP) family.</text>
</comment>
<dbReference type="WBParaSite" id="DME_0000691401-mRNA-1">
    <property type="protein sequence ID" value="DME_0000691401-mRNA-1"/>
    <property type="gene ID" value="DME_0000691401"/>
</dbReference>
<feature type="domain" description="Lipocalin/cytosolic fatty-acid binding" evidence="3">
    <location>
        <begin position="12"/>
        <end position="112"/>
    </location>
</feature>
<accession>A0A0N4UHA3</accession>
<keyword evidence="6" id="KW-1185">Reference proteome</keyword>
<dbReference type="EMBL" id="UYYG01000023">
    <property type="protein sequence ID" value="VDN51555.1"/>
    <property type="molecule type" value="Genomic_DNA"/>
</dbReference>
<dbReference type="Proteomes" id="UP000274756">
    <property type="component" value="Unassembled WGS sequence"/>
</dbReference>
<dbReference type="Gene3D" id="2.40.128.20">
    <property type="match status" value="1"/>
</dbReference>
<name>A0A0N4UHA3_DRAME</name>
<reference evidence="4 6" key="2">
    <citation type="submission" date="2018-11" db="EMBL/GenBank/DDBJ databases">
        <authorList>
            <consortium name="Pathogen Informatics"/>
        </authorList>
    </citation>
    <scope>NUCLEOTIDE SEQUENCE [LARGE SCALE GENOMIC DNA]</scope>
</reference>
<dbReference type="GO" id="GO:0008289">
    <property type="term" value="F:lipid binding"/>
    <property type="evidence" value="ECO:0007669"/>
    <property type="project" value="UniProtKB-KW"/>
</dbReference>
<dbReference type="Pfam" id="PF00061">
    <property type="entry name" value="Lipocalin"/>
    <property type="match status" value="1"/>
</dbReference>
<dbReference type="InterPro" id="IPR000566">
    <property type="entry name" value="Lipocln_cytosolic_FA-bd_dom"/>
</dbReference>
<evidence type="ECO:0000313" key="6">
    <source>
        <dbReference type="Proteomes" id="UP000274756"/>
    </source>
</evidence>
<evidence type="ECO:0000313" key="7">
    <source>
        <dbReference type="WBParaSite" id="DME_0000691401-mRNA-1"/>
    </source>
</evidence>
<dbReference type="InterPro" id="IPR000463">
    <property type="entry name" value="Fatty_acid-bd"/>
</dbReference>
<organism evidence="5 7">
    <name type="scientific">Dracunculus medinensis</name>
    <name type="common">Guinea worm</name>
    <dbReference type="NCBI Taxonomy" id="318479"/>
    <lineage>
        <taxon>Eukaryota</taxon>
        <taxon>Metazoa</taxon>
        <taxon>Ecdysozoa</taxon>
        <taxon>Nematoda</taxon>
        <taxon>Chromadorea</taxon>
        <taxon>Rhabditida</taxon>
        <taxon>Spirurina</taxon>
        <taxon>Dracunculoidea</taxon>
        <taxon>Dracunculidae</taxon>
        <taxon>Dracunculus</taxon>
    </lineage>
</organism>
<protein>
    <submittedName>
        <fullName evidence="7">Lipocln_cytosolic_FA-bd_dom domain-containing protein</fullName>
    </submittedName>
</protein>
<dbReference type="AlphaFoldDB" id="A0A0N4UHA3"/>